<proteinExistence type="predicted"/>
<sequence length="263" mass="28409">MGAITGTGTQDQDKTVLKWNISGGVVSSIPEKIILSGHYPTSTTSNGMTPQIFPIDATSFYFDGASSYPALYGTNGSLLDGFMNAESVIKPSEGANGVATVKLGNKHFMICGASSVTNSFYLYEMGEGGAFTGMKLISEFPEDGLGTVSNDRNVVLPIVEKVSETLANIYIYAFNNGYAKYELMLNPSSAINNILDENNYIINKNGTIYFKEKSNVEVYSITGHRIISIQDVNSIEAPKNIGFYTIRAVNQAGLTVTKKIIIN</sequence>
<evidence type="ECO:0008006" key="2">
    <source>
        <dbReference type="Google" id="ProtNLM"/>
    </source>
</evidence>
<evidence type="ECO:0000313" key="1">
    <source>
        <dbReference type="EMBL" id="MPM68658.1"/>
    </source>
</evidence>
<dbReference type="AlphaFoldDB" id="A0A645BUA0"/>
<reference evidence="1" key="1">
    <citation type="submission" date="2019-08" db="EMBL/GenBank/DDBJ databases">
        <authorList>
            <person name="Kucharzyk K."/>
            <person name="Murdoch R.W."/>
            <person name="Higgins S."/>
            <person name="Loffler F."/>
        </authorList>
    </citation>
    <scope>NUCLEOTIDE SEQUENCE</scope>
</reference>
<dbReference type="EMBL" id="VSSQ01022381">
    <property type="protein sequence ID" value="MPM68658.1"/>
    <property type="molecule type" value="Genomic_DNA"/>
</dbReference>
<organism evidence="1">
    <name type="scientific">bioreactor metagenome</name>
    <dbReference type="NCBI Taxonomy" id="1076179"/>
    <lineage>
        <taxon>unclassified sequences</taxon>
        <taxon>metagenomes</taxon>
        <taxon>ecological metagenomes</taxon>
    </lineage>
</organism>
<name>A0A645BUA0_9ZZZZ</name>
<comment type="caution">
    <text evidence="1">The sequence shown here is derived from an EMBL/GenBank/DDBJ whole genome shotgun (WGS) entry which is preliminary data.</text>
</comment>
<accession>A0A645BUA0</accession>
<gene>
    <name evidence="1" type="ORF">SDC9_115592</name>
</gene>
<protein>
    <recommendedName>
        <fullName evidence="2">Secretion system C-terminal sorting domain-containing protein</fullName>
    </recommendedName>
</protein>